<comment type="caution">
    <text evidence="1">The sequence shown here is derived from an EMBL/GenBank/DDBJ whole genome shotgun (WGS) entry which is preliminary data.</text>
</comment>
<accession>A0A1H6JNB3</accession>
<dbReference type="Proteomes" id="UP000199135">
    <property type="component" value="Unassembled WGS sequence"/>
</dbReference>
<keyword evidence="2" id="KW-1185">Reference proteome</keyword>
<dbReference type="RefSeq" id="WP_078687733.1">
    <property type="nucleotide sequence ID" value="NZ_FNWT01000008.1"/>
</dbReference>
<reference evidence="1 2" key="1">
    <citation type="submission" date="2016-10" db="EMBL/GenBank/DDBJ databases">
        <authorList>
            <person name="Varghese N."/>
            <person name="Submissions S."/>
        </authorList>
    </citation>
    <scope>NUCLEOTIDE SEQUENCE [LARGE SCALE GENOMIC DNA]</scope>
    <source>
        <strain evidence="1 2">WCP15</strain>
    </source>
</reference>
<dbReference type="EMBL" id="FNWT01000008">
    <property type="protein sequence ID" value="SEH63909.1"/>
    <property type="molecule type" value="Genomic_DNA"/>
</dbReference>
<evidence type="ECO:0000313" key="1">
    <source>
        <dbReference type="EMBL" id="SEH63909.1"/>
    </source>
</evidence>
<evidence type="ECO:0000313" key="2">
    <source>
        <dbReference type="Proteomes" id="UP000199135"/>
    </source>
</evidence>
<protein>
    <submittedName>
        <fullName evidence="1">Uncharacterized protein</fullName>
    </submittedName>
</protein>
<proteinExistence type="predicted"/>
<organism evidence="1 2">
    <name type="scientific">Parafannyhessea umbonata</name>
    <dbReference type="NCBI Taxonomy" id="604330"/>
    <lineage>
        <taxon>Bacteria</taxon>
        <taxon>Bacillati</taxon>
        <taxon>Actinomycetota</taxon>
        <taxon>Coriobacteriia</taxon>
        <taxon>Coriobacteriales</taxon>
        <taxon>Atopobiaceae</taxon>
        <taxon>Parafannyhessea</taxon>
    </lineage>
</organism>
<name>A0A1H6JNB3_9ACTN</name>
<gene>
    <name evidence="1" type="ORF">SAMN05216447_10870</name>
</gene>
<sequence>MPRPVQLHVMLSEEEMSSLRSLANSLGTTVSDTVRLLARAGAASPRGAATGVLVLDRRTLAAYVRNVRSLGHLLNQSTHALNAIAKAVRESGVDALDLAEAMEGVSYGLDEVRRDATEVRHQAAELTGMPVVFGE</sequence>